<accession>A0A841CXC5</accession>
<reference evidence="2 3" key="1">
    <citation type="submission" date="2020-08" db="EMBL/GenBank/DDBJ databases">
        <title>Genomic Encyclopedia of Type Strains, Phase III (KMG-III): the genomes of soil and plant-associated and newly described type strains.</title>
        <authorList>
            <person name="Whitman W."/>
        </authorList>
    </citation>
    <scope>NUCLEOTIDE SEQUENCE [LARGE SCALE GENOMIC DNA]</scope>
    <source>
        <strain evidence="2 3">CECT 8640</strain>
    </source>
</reference>
<feature type="chain" id="PRO_5038624022" evidence="1">
    <location>
        <begin position="22"/>
        <end position="95"/>
    </location>
</feature>
<comment type="caution">
    <text evidence="2">The sequence shown here is derived from an EMBL/GenBank/DDBJ whole genome shotgun (WGS) entry which is preliminary data.</text>
</comment>
<evidence type="ECO:0000313" key="3">
    <source>
        <dbReference type="Proteomes" id="UP000547510"/>
    </source>
</evidence>
<keyword evidence="3" id="KW-1185">Reference proteome</keyword>
<keyword evidence="1" id="KW-0732">Signal</keyword>
<protein>
    <submittedName>
        <fullName evidence="2">ABC-type thiamine transport system substrate-binding protein</fullName>
    </submittedName>
</protein>
<dbReference type="Proteomes" id="UP000547510">
    <property type="component" value="Unassembled WGS sequence"/>
</dbReference>
<feature type="signal peptide" evidence="1">
    <location>
        <begin position="1"/>
        <end position="21"/>
    </location>
</feature>
<evidence type="ECO:0000256" key="1">
    <source>
        <dbReference type="SAM" id="SignalP"/>
    </source>
</evidence>
<evidence type="ECO:0000313" key="2">
    <source>
        <dbReference type="EMBL" id="MBB5960006.1"/>
    </source>
</evidence>
<sequence length="95" mass="9921">MLRKVLAVGLLLLATACGGTAGGGADGDKTVTVYTVDGLASWYAKRAEEFEAQTGITVRLVESGSGEVVTRAEREKANPQADVLVTLPPFIQRAS</sequence>
<dbReference type="SUPFAM" id="SSF53850">
    <property type="entry name" value="Periplasmic binding protein-like II"/>
    <property type="match status" value="1"/>
</dbReference>
<organism evidence="2 3">
    <name type="scientific">Saccharothrix tamanrassetensis</name>
    <dbReference type="NCBI Taxonomy" id="1051531"/>
    <lineage>
        <taxon>Bacteria</taxon>
        <taxon>Bacillati</taxon>
        <taxon>Actinomycetota</taxon>
        <taxon>Actinomycetes</taxon>
        <taxon>Pseudonocardiales</taxon>
        <taxon>Pseudonocardiaceae</taxon>
        <taxon>Saccharothrix</taxon>
    </lineage>
</organism>
<dbReference type="AlphaFoldDB" id="A0A841CXC5"/>
<proteinExistence type="predicted"/>
<dbReference type="RefSeq" id="WP_246441085.1">
    <property type="nucleotide sequence ID" value="NZ_JACHJN010000013.1"/>
</dbReference>
<dbReference type="Gene3D" id="3.40.190.10">
    <property type="entry name" value="Periplasmic binding protein-like II"/>
    <property type="match status" value="1"/>
</dbReference>
<name>A0A841CXC5_9PSEU</name>
<gene>
    <name evidence="2" type="ORF">FHS29_006628</name>
</gene>
<dbReference type="EMBL" id="JACHJN010000013">
    <property type="protein sequence ID" value="MBB5960006.1"/>
    <property type="molecule type" value="Genomic_DNA"/>
</dbReference>
<dbReference type="PROSITE" id="PS51257">
    <property type="entry name" value="PROKAR_LIPOPROTEIN"/>
    <property type="match status" value="1"/>
</dbReference>